<reference evidence="2" key="1">
    <citation type="submission" date="2016-10" db="EMBL/GenBank/DDBJ databases">
        <authorList>
            <person name="Varghese N."/>
            <person name="Submissions S."/>
        </authorList>
    </citation>
    <scope>NUCLEOTIDE SEQUENCE [LARGE SCALE GENOMIC DNA]</scope>
    <source>
        <strain evidence="2">OV426</strain>
    </source>
</reference>
<proteinExistence type="predicted"/>
<gene>
    <name evidence="1" type="ORF">SAMN05428971_0148</name>
</gene>
<dbReference type="AlphaFoldDB" id="A0A1I4WGI3"/>
<sequence length="50" mass="5975">MDRCAAGMFHFSQITTVRDYLNQSTKRKKCRFQAEARRDLCKIADYEEKN</sequence>
<dbReference type="Proteomes" id="UP000198968">
    <property type="component" value="Unassembled WGS sequence"/>
</dbReference>
<dbReference type="EMBL" id="FOVG01000001">
    <property type="protein sequence ID" value="SFN12547.1"/>
    <property type="molecule type" value="Genomic_DNA"/>
</dbReference>
<protein>
    <submittedName>
        <fullName evidence="1">Uncharacterized protein</fullName>
    </submittedName>
</protein>
<name>A0A1I4WGI3_9GAMM</name>
<evidence type="ECO:0000313" key="2">
    <source>
        <dbReference type="Proteomes" id="UP000198968"/>
    </source>
</evidence>
<keyword evidence="2" id="KW-1185">Reference proteome</keyword>
<evidence type="ECO:0000313" key="1">
    <source>
        <dbReference type="EMBL" id="SFN12547.1"/>
    </source>
</evidence>
<organism evidence="1 2">
    <name type="scientific">Candidatus Pantoea varia</name>
    <dbReference type="NCBI Taxonomy" id="1881036"/>
    <lineage>
        <taxon>Bacteria</taxon>
        <taxon>Pseudomonadati</taxon>
        <taxon>Pseudomonadota</taxon>
        <taxon>Gammaproteobacteria</taxon>
        <taxon>Enterobacterales</taxon>
        <taxon>Erwiniaceae</taxon>
        <taxon>Pantoea</taxon>
    </lineage>
</organism>
<accession>A0A1I4WGI3</accession>